<evidence type="ECO:0000313" key="15">
    <source>
        <dbReference type="EMBL" id="AMU91019.1"/>
    </source>
</evidence>
<evidence type="ECO:0000256" key="10">
    <source>
        <dbReference type="ARBA" id="ARBA00023237"/>
    </source>
</evidence>
<evidence type="ECO:0000256" key="6">
    <source>
        <dbReference type="ARBA" id="ARBA00023004"/>
    </source>
</evidence>
<comment type="similarity">
    <text evidence="11">Belongs to the TonB-dependent receptor family.</text>
</comment>
<accession>A0AAC9AW49</accession>
<comment type="subcellular location">
    <subcellularLocation>
        <location evidence="1 11">Cell outer membrane</location>
        <topology evidence="1 11">Multi-pass membrane protein</topology>
    </subcellularLocation>
</comment>
<evidence type="ECO:0000256" key="9">
    <source>
        <dbReference type="ARBA" id="ARBA00023136"/>
    </source>
</evidence>
<dbReference type="Pfam" id="PF07715">
    <property type="entry name" value="Plug"/>
    <property type="match status" value="1"/>
</dbReference>
<keyword evidence="13" id="KW-0732">Signal</keyword>
<keyword evidence="5 11" id="KW-0812">Transmembrane</keyword>
<evidence type="ECO:0000256" key="8">
    <source>
        <dbReference type="ARBA" id="ARBA00023077"/>
    </source>
</evidence>
<evidence type="ECO:0000256" key="11">
    <source>
        <dbReference type="PROSITE-ProRule" id="PRU01360"/>
    </source>
</evidence>
<evidence type="ECO:0000259" key="14">
    <source>
        <dbReference type="Pfam" id="PF07715"/>
    </source>
</evidence>
<keyword evidence="10 11" id="KW-0998">Cell outer membrane</keyword>
<reference evidence="15 16" key="2">
    <citation type="journal article" date="2016" name="Genome Announc.">
        <title>Complete Genome Sequence of Sphingopyxis macrogoltabida Strain 203N (NBRC 111659), a Polyethylene Glycol Degrader.</title>
        <authorList>
            <person name="Ohtsubo Y."/>
            <person name="Nonoyama S."/>
            <person name="Nagata Y."/>
            <person name="Numata M."/>
            <person name="Tsuchikane K."/>
            <person name="Hosoyama A."/>
            <person name="Yamazoe A."/>
            <person name="Tsuda M."/>
            <person name="Fujita N."/>
            <person name="Kawai F."/>
        </authorList>
    </citation>
    <scope>NUCLEOTIDE SEQUENCE [LARGE SCALE GENOMIC DNA]</scope>
    <source>
        <strain evidence="15 16">203N</strain>
    </source>
</reference>
<keyword evidence="16" id="KW-1185">Reference proteome</keyword>
<evidence type="ECO:0000256" key="3">
    <source>
        <dbReference type="ARBA" id="ARBA00022452"/>
    </source>
</evidence>
<keyword evidence="2 11" id="KW-0813">Transport</keyword>
<keyword evidence="6" id="KW-0408">Iron</keyword>
<dbReference type="InterPro" id="IPR012910">
    <property type="entry name" value="Plug_dom"/>
</dbReference>
<evidence type="ECO:0000256" key="1">
    <source>
        <dbReference type="ARBA" id="ARBA00004571"/>
    </source>
</evidence>
<protein>
    <recommendedName>
        <fullName evidence="14">TonB-dependent receptor plug domain-containing protein</fullName>
    </recommendedName>
</protein>
<dbReference type="KEGG" id="smaz:LH19_17985"/>
<dbReference type="GO" id="GO:0009279">
    <property type="term" value="C:cell outer membrane"/>
    <property type="evidence" value="ECO:0007669"/>
    <property type="project" value="UniProtKB-SubCell"/>
</dbReference>
<keyword evidence="3 11" id="KW-1134">Transmembrane beta strand</keyword>
<keyword evidence="4" id="KW-0410">Iron transport</keyword>
<reference evidence="16" key="1">
    <citation type="submission" date="2015-11" db="EMBL/GenBank/DDBJ databases">
        <title>Complete genome sequence of a polyethylene-glycol degrader Sphingopyxis macrogoltabida 203N (NBRC 111659).</title>
        <authorList>
            <person name="Yoshiyuki O."/>
            <person name="Shouta N."/>
            <person name="Nagata Y."/>
            <person name="Numata M."/>
            <person name="Tsuchikane K."/>
            <person name="Hosoyama A."/>
            <person name="Yamazoe A."/>
            <person name="Tsuda M."/>
            <person name="Fujita N."/>
            <person name="Kawai F."/>
        </authorList>
    </citation>
    <scope>NUCLEOTIDE SEQUENCE [LARGE SCALE GENOMIC DNA]</scope>
    <source>
        <strain evidence="16">203N</strain>
    </source>
</reference>
<organism evidence="15 16">
    <name type="scientific">Sphingopyxis macrogoltabida</name>
    <name type="common">Sphingomonas macrogoltabidus</name>
    <dbReference type="NCBI Taxonomy" id="33050"/>
    <lineage>
        <taxon>Bacteria</taxon>
        <taxon>Pseudomonadati</taxon>
        <taxon>Pseudomonadota</taxon>
        <taxon>Alphaproteobacteria</taxon>
        <taxon>Sphingomonadales</taxon>
        <taxon>Sphingomonadaceae</taxon>
        <taxon>Sphingopyxis</taxon>
    </lineage>
</organism>
<dbReference type="EMBL" id="CP013344">
    <property type="protein sequence ID" value="AMU91019.1"/>
    <property type="molecule type" value="Genomic_DNA"/>
</dbReference>
<keyword evidence="9 11" id="KW-0472">Membrane</keyword>
<dbReference type="GO" id="GO:0006826">
    <property type="term" value="P:iron ion transport"/>
    <property type="evidence" value="ECO:0007669"/>
    <property type="project" value="UniProtKB-KW"/>
</dbReference>
<sequence length="267" mass="28599">MNYGKKYWIAGISALALSYPVAAFAETVDAAEAADAAQAAPGESGRTAADERPRSDNDIIVTATRREETVLDVPLSIAAYSQETLDQKGIRSVEDLARNTPGVNLTQGFSGIRYIAIRGLQSSVGATMTGIYIDDTPVHIRSLVLMSFFSPALYDLERVEVLRGPQGTLFGSSAMGGAVRFITAKPTLDKFTGNARAELAFTEGGDPSYEIGAAVGGPIVQDKLAFRASGYYRRDGGYIDRVPFYSTRGTAEKNSRSPTHKSHPDFG</sequence>
<dbReference type="Gene3D" id="2.40.170.20">
    <property type="entry name" value="TonB-dependent receptor, beta-barrel domain"/>
    <property type="match status" value="1"/>
</dbReference>
<dbReference type="InterPro" id="IPR036942">
    <property type="entry name" value="Beta-barrel_TonB_sf"/>
</dbReference>
<evidence type="ECO:0000313" key="16">
    <source>
        <dbReference type="Proteomes" id="UP000076088"/>
    </source>
</evidence>
<evidence type="ECO:0000256" key="2">
    <source>
        <dbReference type="ARBA" id="ARBA00022448"/>
    </source>
</evidence>
<dbReference type="AlphaFoldDB" id="A0AAC9AW49"/>
<feature type="chain" id="PRO_5042031576" description="TonB-dependent receptor plug domain-containing protein" evidence="13">
    <location>
        <begin position="26"/>
        <end position="267"/>
    </location>
</feature>
<keyword evidence="8" id="KW-0798">TonB box</keyword>
<dbReference type="PANTHER" id="PTHR32552:SF81">
    <property type="entry name" value="TONB-DEPENDENT OUTER MEMBRANE RECEPTOR"/>
    <property type="match status" value="1"/>
</dbReference>
<feature type="signal peptide" evidence="13">
    <location>
        <begin position="1"/>
        <end position="25"/>
    </location>
</feature>
<evidence type="ECO:0000256" key="4">
    <source>
        <dbReference type="ARBA" id="ARBA00022496"/>
    </source>
</evidence>
<dbReference type="PANTHER" id="PTHR32552">
    <property type="entry name" value="FERRICHROME IRON RECEPTOR-RELATED"/>
    <property type="match status" value="1"/>
</dbReference>
<keyword evidence="7" id="KW-0406">Ion transport</keyword>
<proteinExistence type="inferred from homology"/>
<evidence type="ECO:0000256" key="13">
    <source>
        <dbReference type="SAM" id="SignalP"/>
    </source>
</evidence>
<gene>
    <name evidence="15" type="ORF">ATM17_18550</name>
</gene>
<feature type="domain" description="TonB-dependent receptor plug" evidence="14">
    <location>
        <begin position="70"/>
        <end position="178"/>
    </location>
</feature>
<feature type="region of interest" description="Disordered" evidence="12">
    <location>
        <begin position="36"/>
        <end position="56"/>
    </location>
</feature>
<evidence type="ECO:0000256" key="5">
    <source>
        <dbReference type="ARBA" id="ARBA00022692"/>
    </source>
</evidence>
<dbReference type="Proteomes" id="UP000076088">
    <property type="component" value="Chromosome"/>
</dbReference>
<dbReference type="RefSeq" id="WP_054730831.1">
    <property type="nucleotide sequence ID" value="NZ_CP009429.1"/>
</dbReference>
<name>A0AAC9AW49_SPHMC</name>
<evidence type="ECO:0000256" key="7">
    <source>
        <dbReference type="ARBA" id="ARBA00023065"/>
    </source>
</evidence>
<dbReference type="SUPFAM" id="SSF56935">
    <property type="entry name" value="Porins"/>
    <property type="match status" value="1"/>
</dbReference>
<evidence type="ECO:0000256" key="12">
    <source>
        <dbReference type="SAM" id="MobiDB-lite"/>
    </source>
</evidence>
<dbReference type="InterPro" id="IPR039426">
    <property type="entry name" value="TonB-dep_rcpt-like"/>
</dbReference>
<dbReference type="PROSITE" id="PS52016">
    <property type="entry name" value="TONB_DEPENDENT_REC_3"/>
    <property type="match status" value="1"/>
</dbReference>